<dbReference type="PANTHER" id="PTHR36156:SF2">
    <property type="entry name" value="CUPIN TYPE-2 DOMAIN-CONTAINING PROTEIN"/>
    <property type="match status" value="1"/>
</dbReference>
<accession>A0A368DKB9</accession>
<dbReference type="InterPro" id="IPR013096">
    <property type="entry name" value="Cupin_2"/>
</dbReference>
<dbReference type="PANTHER" id="PTHR36156">
    <property type="entry name" value="SLR2101 PROTEIN"/>
    <property type="match status" value="1"/>
</dbReference>
<feature type="domain" description="Cupin type-2" evidence="1">
    <location>
        <begin position="115"/>
        <end position="169"/>
    </location>
</feature>
<dbReference type="Gene3D" id="2.60.120.10">
    <property type="entry name" value="Jelly Rolls"/>
    <property type="match status" value="1"/>
</dbReference>
<gene>
    <name evidence="2" type="ORF">DBW71_06450</name>
</gene>
<organism evidence="2 3">
    <name type="scientific">PS1 clade bacterium</name>
    <dbReference type="NCBI Taxonomy" id="2175152"/>
    <lineage>
        <taxon>Bacteria</taxon>
        <taxon>Pseudomonadati</taxon>
        <taxon>Pseudomonadota</taxon>
        <taxon>Alphaproteobacteria</taxon>
        <taxon>PS1 clade</taxon>
    </lineage>
</organism>
<dbReference type="SUPFAM" id="SSF51182">
    <property type="entry name" value="RmlC-like cupins"/>
    <property type="match status" value="1"/>
</dbReference>
<dbReference type="InterPro" id="IPR011051">
    <property type="entry name" value="RmlC_Cupin_sf"/>
</dbReference>
<dbReference type="InterPro" id="IPR047142">
    <property type="entry name" value="OryJ/VirC-like"/>
</dbReference>
<comment type="caution">
    <text evidence="2">The sequence shown here is derived from an EMBL/GenBank/DDBJ whole genome shotgun (WGS) entry which is preliminary data.</text>
</comment>
<dbReference type="AlphaFoldDB" id="A0A368DKB9"/>
<dbReference type="CDD" id="cd02231">
    <property type="entry name" value="cupin_BLL6423-like"/>
    <property type="match status" value="1"/>
</dbReference>
<reference evidence="2 3" key="1">
    <citation type="journal article" date="2018" name="Microbiome">
        <title>Fine metagenomic profile of the Mediterranean stratified and mixed water columns revealed by assembly and recruitment.</title>
        <authorList>
            <person name="Haro-Moreno J.M."/>
            <person name="Lopez-Perez M."/>
            <person name="De La Torre J.R."/>
            <person name="Picazo A."/>
            <person name="Camacho A."/>
            <person name="Rodriguez-Valera F."/>
        </authorList>
    </citation>
    <scope>NUCLEOTIDE SEQUENCE [LARGE SCALE GENOMIC DNA]</scope>
    <source>
        <strain evidence="2">MED-G57</strain>
    </source>
</reference>
<sequence>MEKKCRRIITGLDDKGESIIISDDNVQNKMEKNSRPGVSLNNIWRTSEFPIEIVGDINKVDDEFVMFPGLNETICRISSFEPDKLFSDKAYDSKTYFSELDAENTIVETKKHPFMHKSNTVDYAIILEGEITLLLDNEEVLLSQGDIVIQRGTNHAWVNNSDKLCRVCFILMGGKKSS</sequence>
<proteinExistence type="predicted"/>
<dbReference type="EMBL" id="QOQD01000023">
    <property type="protein sequence ID" value="RCL71651.1"/>
    <property type="molecule type" value="Genomic_DNA"/>
</dbReference>
<evidence type="ECO:0000259" key="1">
    <source>
        <dbReference type="Pfam" id="PF07883"/>
    </source>
</evidence>
<dbReference type="InterPro" id="IPR014710">
    <property type="entry name" value="RmlC-like_jellyroll"/>
</dbReference>
<protein>
    <submittedName>
        <fullName evidence="2">Cupin domain-containing protein</fullName>
    </submittedName>
</protein>
<dbReference type="Pfam" id="PF07883">
    <property type="entry name" value="Cupin_2"/>
    <property type="match status" value="1"/>
</dbReference>
<dbReference type="Proteomes" id="UP000253570">
    <property type="component" value="Unassembled WGS sequence"/>
</dbReference>
<evidence type="ECO:0000313" key="2">
    <source>
        <dbReference type="EMBL" id="RCL71651.1"/>
    </source>
</evidence>
<name>A0A368DKB9_9PROT</name>
<evidence type="ECO:0000313" key="3">
    <source>
        <dbReference type="Proteomes" id="UP000253570"/>
    </source>
</evidence>